<name>A0A5C6C6G9_9BACT</name>
<feature type="transmembrane region" description="Helical" evidence="1">
    <location>
        <begin position="504"/>
        <end position="530"/>
    </location>
</feature>
<evidence type="ECO:0000259" key="2">
    <source>
        <dbReference type="SMART" id="SM00900"/>
    </source>
</evidence>
<organism evidence="3 4">
    <name type="scientific">Novipirellula galeiformis</name>
    <dbReference type="NCBI Taxonomy" id="2528004"/>
    <lineage>
        <taxon>Bacteria</taxon>
        <taxon>Pseudomonadati</taxon>
        <taxon>Planctomycetota</taxon>
        <taxon>Planctomycetia</taxon>
        <taxon>Pirellulales</taxon>
        <taxon>Pirellulaceae</taxon>
        <taxon>Novipirellula</taxon>
    </lineage>
</organism>
<feature type="transmembrane region" description="Helical" evidence="1">
    <location>
        <begin position="384"/>
        <end position="405"/>
    </location>
</feature>
<feature type="transmembrane region" description="Helical" evidence="1">
    <location>
        <begin position="353"/>
        <end position="372"/>
    </location>
</feature>
<feature type="domain" description="FMN-binding" evidence="2">
    <location>
        <begin position="242"/>
        <end position="329"/>
    </location>
</feature>
<evidence type="ECO:0000256" key="1">
    <source>
        <dbReference type="SAM" id="Phobius"/>
    </source>
</evidence>
<dbReference type="EMBL" id="SJPT01000009">
    <property type="protein sequence ID" value="TWU20220.1"/>
    <property type="molecule type" value="Genomic_DNA"/>
</dbReference>
<dbReference type="RefSeq" id="WP_146596736.1">
    <property type="nucleotide sequence ID" value="NZ_SJPT01000009.1"/>
</dbReference>
<dbReference type="Pfam" id="PF12801">
    <property type="entry name" value="Fer4_5"/>
    <property type="match status" value="2"/>
</dbReference>
<evidence type="ECO:0000313" key="4">
    <source>
        <dbReference type="Proteomes" id="UP000316304"/>
    </source>
</evidence>
<feature type="transmembrane region" description="Helical" evidence="1">
    <location>
        <begin position="550"/>
        <end position="569"/>
    </location>
</feature>
<comment type="caution">
    <text evidence="3">The sequence shown here is derived from an EMBL/GenBank/DDBJ whole genome shotgun (WGS) entry which is preliminary data.</text>
</comment>
<feature type="transmembrane region" description="Helical" evidence="1">
    <location>
        <begin position="411"/>
        <end position="430"/>
    </location>
</feature>
<feature type="transmembrane region" description="Helical" evidence="1">
    <location>
        <begin position="20"/>
        <end position="37"/>
    </location>
</feature>
<gene>
    <name evidence="3" type="primary">rsxG</name>
    <name evidence="3" type="ORF">Pla52o_47350</name>
</gene>
<accession>A0A5C6C6G9</accession>
<dbReference type="InterPro" id="IPR017896">
    <property type="entry name" value="4Fe4S_Fe-S-bd"/>
</dbReference>
<protein>
    <submittedName>
        <fullName evidence="3">Electron transport complex subunit RsxG</fullName>
    </submittedName>
</protein>
<sequence length="573" mass="62334">MTLDPVHADRWQIRRLVVHLARLAVFVSIIALIHLQYASSSTRVTAIADLSIDQVAALFPAATSLEGVASDDGRMEVRGADGQSLGYVVQTSPESDHIIGFSGPTNVLIGFDHQDHVVGISILSSEDTRDHLLEVQRNERFMSSLDGKLRDEIGGHAVVDAVSGATLTSLAIQESMIHRLGGEVGSLRFPAPLSLDDISVLFPDADRLEPDAVHGALWSVDAGGDRIGQVLRSSPAADNIVGYQGPTETLIGFDRDGAVVGIAIGKSYDNEPYVGYVREDSYFRSTFAEMKLKELGEADLFEMRVEGVSGATMTSMAVSDGVVEVAKKHLEDLQREASRPKRRSGLQVSVHDIGTMIVILAAIVIGATSLRASKRIRIAFQLTLIVYLGLIAGNLVSQAMIAGWAKHGVPLKMAPGLTMLVIAAFACPLFSKRNIYCSHLCPHGAVQQLIKGRIRYQVKLGHSLSKILMLIPGLLLLWCLLVTMMALPFSLVDIEPFDAYVFRIAGWATIAVAVVGMVASLFVPMAYCRFGCPTGKLLEYLRFNARSDRWTLRDWVALGYLGLAFLLWIRTVN</sequence>
<feature type="domain" description="FMN-binding" evidence="2">
    <location>
        <begin position="100"/>
        <end position="183"/>
    </location>
</feature>
<dbReference type="SMART" id="SM00900">
    <property type="entry name" value="FMN_bind"/>
    <property type="match status" value="2"/>
</dbReference>
<proteinExistence type="predicted"/>
<dbReference type="GO" id="GO:0010181">
    <property type="term" value="F:FMN binding"/>
    <property type="evidence" value="ECO:0007669"/>
    <property type="project" value="InterPro"/>
</dbReference>
<dbReference type="Pfam" id="PF04205">
    <property type="entry name" value="FMN_bind"/>
    <property type="match status" value="2"/>
</dbReference>
<feature type="transmembrane region" description="Helical" evidence="1">
    <location>
        <begin position="467"/>
        <end position="492"/>
    </location>
</feature>
<dbReference type="InterPro" id="IPR007329">
    <property type="entry name" value="FMN-bd"/>
</dbReference>
<evidence type="ECO:0000313" key="3">
    <source>
        <dbReference type="EMBL" id="TWU20220.1"/>
    </source>
</evidence>
<keyword evidence="1" id="KW-0812">Transmembrane</keyword>
<keyword evidence="1" id="KW-1133">Transmembrane helix</keyword>
<dbReference type="Proteomes" id="UP000316304">
    <property type="component" value="Unassembled WGS sequence"/>
</dbReference>
<dbReference type="AlphaFoldDB" id="A0A5C6C6G9"/>
<keyword evidence="1" id="KW-0472">Membrane</keyword>
<reference evidence="3 4" key="1">
    <citation type="submission" date="2019-02" db="EMBL/GenBank/DDBJ databases">
        <title>Deep-cultivation of Planctomycetes and their phenomic and genomic characterization uncovers novel biology.</title>
        <authorList>
            <person name="Wiegand S."/>
            <person name="Jogler M."/>
            <person name="Boedeker C."/>
            <person name="Pinto D."/>
            <person name="Vollmers J."/>
            <person name="Rivas-Marin E."/>
            <person name="Kohn T."/>
            <person name="Peeters S.H."/>
            <person name="Heuer A."/>
            <person name="Rast P."/>
            <person name="Oberbeckmann S."/>
            <person name="Bunk B."/>
            <person name="Jeske O."/>
            <person name="Meyerdierks A."/>
            <person name="Storesund J.E."/>
            <person name="Kallscheuer N."/>
            <person name="Luecker S."/>
            <person name="Lage O.M."/>
            <person name="Pohl T."/>
            <person name="Merkel B.J."/>
            <person name="Hornburger P."/>
            <person name="Mueller R.-W."/>
            <person name="Bruemmer F."/>
            <person name="Labrenz M."/>
            <person name="Spormann A.M."/>
            <person name="Op Den Camp H."/>
            <person name="Overmann J."/>
            <person name="Amann R."/>
            <person name="Jetten M.S.M."/>
            <person name="Mascher T."/>
            <person name="Medema M.H."/>
            <person name="Devos D.P."/>
            <person name="Kaster A.-K."/>
            <person name="Ovreas L."/>
            <person name="Rohde M."/>
            <person name="Galperin M.Y."/>
            <person name="Jogler C."/>
        </authorList>
    </citation>
    <scope>NUCLEOTIDE SEQUENCE [LARGE SCALE GENOMIC DNA]</scope>
    <source>
        <strain evidence="3 4">Pla52o</strain>
    </source>
</reference>
<dbReference type="OrthoDB" id="235065at2"/>
<dbReference type="GO" id="GO:0016020">
    <property type="term" value="C:membrane"/>
    <property type="evidence" value="ECO:0007669"/>
    <property type="project" value="InterPro"/>
</dbReference>
<keyword evidence="4" id="KW-1185">Reference proteome</keyword>